<dbReference type="Proteomes" id="UP000431269">
    <property type="component" value="Chromosome"/>
</dbReference>
<protein>
    <recommendedName>
        <fullName evidence="3">WYL domain-containing protein</fullName>
    </recommendedName>
</protein>
<dbReference type="KEGG" id="tsv:DSM104635_03493"/>
<evidence type="ECO:0000313" key="1">
    <source>
        <dbReference type="EMBL" id="QGZ96633.1"/>
    </source>
</evidence>
<proteinExistence type="predicted"/>
<reference evidence="2" key="1">
    <citation type="submission" date="2019-12" db="EMBL/GenBank/DDBJ databases">
        <title>Complete genome of Terracaulis silvestris 0127_4.</title>
        <authorList>
            <person name="Vieira S."/>
            <person name="Riedel T."/>
            <person name="Sproer C."/>
            <person name="Pascual J."/>
            <person name="Boedeker C."/>
            <person name="Overmann J."/>
        </authorList>
    </citation>
    <scope>NUCLEOTIDE SEQUENCE [LARGE SCALE GENOMIC DNA]</scope>
    <source>
        <strain evidence="2">0127_4</strain>
    </source>
</reference>
<dbReference type="AlphaFoldDB" id="A0A6I6MZU1"/>
<evidence type="ECO:0000313" key="2">
    <source>
        <dbReference type="Proteomes" id="UP000431269"/>
    </source>
</evidence>
<sequence length="98" mass="10894">MWLETACAALRAQKCLELRYDGYSRVVEVHAAGYSKDGNAIMRVWQVRGGSVSGERSGWKLMRADETFSAHLTDEASQAPRPGYKRGDAAMDRIVCQV</sequence>
<keyword evidence="2" id="KW-1185">Reference proteome</keyword>
<accession>A0A6I6MZU1</accession>
<gene>
    <name evidence="1" type="ORF">DSM104635_03493</name>
</gene>
<evidence type="ECO:0008006" key="3">
    <source>
        <dbReference type="Google" id="ProtNLM"/>
    </source>
</evidence>
<organism evidence="1 2">
    <name type="scientific">Terricaulis silvestris</name>
    <dbReference type="NCBI Taxonomy" id="2686094"/>
    <lineage>
        <taxon>Bacteria</taxon>
        <taxon>Pseudomonadati</taxon>
        <taxon>Pseudomonadota</taxon>
        <taxon>Alphaproteobacteria</taxon>
        <taxon>Caulobacterales</taxon>
        <taxon>Caulobacteraceae</taxon>
        <taxon>Terricaulis</taxon>
    </lineage>
</organism>
<dbReference type="EMBL" id="CP047045">
    <property type="protein sequence ID" value="QGZ96633.1"/>
    <property type="molecule type" value="Genomic_DNA"/>
</dbReference>
<name>A0A6I6MZU1_9CAUL</name>